<reference evidence="2 3" key="1">
    <citation type="journal article" date="2015" name="Genome Biol. Evol.">
        <title>Comparative Genomics of a Bacterivorous Green Alga Reveals Evolutionary Causalities and Consequences of Phago-Mixotrophic Mode of Nutrition.</title>
        <authorList>
            <person name="Burns J.A."/>
            <person name="Paasch A."/>
            <person name="Narechania A."/>
            <person name="Kim E."/>
        </authorList>
    </citation>
    <scope>NUCLEOTIDE SEQUENCE [LARGE SCALE GENOMIC DNA]</scope>
    <source>
        <strain evidence="2 3">PLY_AMNH</strain>
    </source>
</reference>
<feature type="region of interest" description="Disordered" evidence="1">
    <location>
        <begin position="1"/>
        <end position="29"/>
    </location>
</feature>
<comment type="caution">
    <text evidence="2">The sequence shown here is derived from an EMBL/GenBank/DDBJ whole genome shotgun (WGS) entry which is preliminary data.</text>
</comment>
<dbReference type="EMBL" id="LGRX02001537">
    <property type="protein sequence ID" value="KAK3285988.1"/>
    <property type="molecule type" value="Genomic_DNA"/>
</dbReference>
<organism evidence="2 3">
    <name type="scientific">Cymbomonas tetramitiformis</name>
    <dbReference type="NCBI Taxonomy" id="36881"/>
    <lineage>
        <taxon>Eukaryota</taxon>
        <taxon>Viridiplantae</taxon>
        <taxon>Chlorophyta</taxon>
        <taxon>Pyramimonadophyceae</taxon>
        <taxon>Pyramimonadales</taxon>
        <taxon>Pyramimonadaceae</taxon>
        <taxon>Cymbomonas</taxon>
    </lineage>
</organism>
<feature type="compositionally biased region" description="Low complexity" evidence="1">
    <location>
        <begin position="8"/>
        <end position="17"/>
    </location>
</feature>
<dbReference type="AlphaFoldDB" id="A0AAE0GXG6"/>
<evidence type="ECO:0000256" key="1">
    <source>
        <dbReference type="SAM" id="MobiDB-lite"/>
    </source>
</evidence>
<feature type="region of interest" description="Disordered" evidence="1">
    <location>
        <begin position="63"/>
        <end position="113"/>
    </location>
</feature>
<proteinExistence type="predicted"/>
<name>A0AAE0GXG6_9CHLO</name>
<dbReference type="Proteomes" id="UP001190700">
    <property type="component" value="Unassembled WGS sequence"/>
</dbReference>
<evidence type="ECO:0000313" key="3">
    <source>
        <dbReference type="Proteomes" id="UP001190700"/>
    </source>
</evidence>
<evidence type="ECO:0000313" key="2">
    <source>
        <dbReference type="EMBL" id="KAK3285988.1"/>
    </source>
</evidence>
<sequence>MFSVSKVTASSSTASCTEGGGGCEGRERQSQCSAPAGLLALAAGAERRQGSRICRERPGRVRACSESGRQGPVRACSEAGRQGPVRACSEAGRQGPVRACSEAEPPGASQSLQ</sequence>
<protein>
    <submittedName>
        <fullName evidence="2">Uncharacterized protein</fullName>
    </submittedName>
</protein>
<gene>
    <name evidence="2" type="ORF">CYMTET_6447</name>
</gene>
<keyword evidence="3" id="KW-1185">Reference proteome</keyword>
<accession>A0AAE0GXG6</accession>